<feature type="region of interest" description="Disordered" evidence="1">
    <location>
        <begin position="91"/>
        <end position="136"/>
    </location>
</feature>
<dbReference type="InterPro" id="IPR039615">
    <property type="entry name" value="PKS"/>
</dbReference>
<accession>A0A2P5D1F4</accession>
<organism evidence="2 3">
    <name type="scientific">Trema orientale</name>
    <name type="common">Charcoal tree</name>
    <name type="synonym">Celtis orientalis</name>
    <dbReference type="NCBI Taxonomy" id="63057"/>
    <lineage>
        <taxon>Eukaryota</taxon>
        <taxon>Viridiplantae</taxon>
        <taxon>Streptophyta</taxon>
        <taxon>Embryophyta</taxon>
        <taxon>Tracheophyta</taxon>
        <taxon>Spermatophyta</taxon>
        <taxon>Magnoliopsida</taxon>
        <taxon>eudicotyledons</taxon>
        <taxon>Gunneridae</taxon>
        <taxon>Pentapetalae</taxon>
        <taxon>rosids</taxon>
        <taxon>fabids</taxon>
        <taxon>Rosales</taxon>
        <taxon>Cannabaceae</taxon>
        <taxon>Trema</taxon>
    </lineage>
</organism>
<evidence type="ECO:0008006" key="4">
    <source>
        <dbReference type="Google" id="ProtNLM"/>
    </source>
</evidence>
<feature type="region of interest" description="Disordered" evidence="1">
    <location>
        <begin position="58"/>
        <end position="77"/>
    </location>
</feature>
<dbReference type="EMBL" id="JXTC01000307">
    <property type="protein sequence ID" value="PON67065.1"/>
    <property type="molecule type" value="Genomic_DNA"/>
</dbReference>
<feature type="compositionally biased region" description="Low complexity" evidence="1">
    <location>
        <begin position="100"/>
        <end position="127"/>
    </location>
</feature>
<comment type="caution">
    <text evidence="2">The sequence shown here is derived from an EMBL/GenBank/DDBJ whole genome shotgun (WGS) entry which is preliminary data.</text>
</comment>
<feature type="compositionally biased region" description="Low complexity" evidence="1">
    <location>
        <begin position="60"/>
        <end position="71"/>
    </location>
</feature>
<dbReference type="STRING" id="63057.A0A2P5D1F4"/>
<sequence length="514" mass="56012">MNMVTLTSARSSEAPFSPYLTSQEKHTQLGRKKEDQDDEIGVFRAEKYFNGVIDHDETSSRISGISSARSSTPYKNDDQIQRVTTDLEQIKSKIQPRTPSVRSESSWNSRSMLLQSSSSSSSALKNSARTKRSKMNGKKLLSGLGCKCSCSDKNSVDTKDVGEISFNKSSSSNIGTTNLSYGGVIRKPGIVSPVRPGVDLIDAINQINTAPKMEAKVMGSGFLSRESFSTFPSTKSPSGLPRNAPLVMKSPFQGMSPEILCKSPEVFGSSSSPALEKGNKTMSLERRLTMMSWDHHATPRPEELVFGAANSGAGVVAHHHHDSGSDASSDLFEIDSLTGKTNPFRARRPSDDTASGCMTPTHGYAPSEASIQWSVVTASQADFSVTSDCEETITTSVKPQTTSKMVSSAKARILDRDREIMQQRRRSSSTSASLLGCKNHKAVNVAGDVYRASPKTSYDAGHIRFMRSESPARFQAEITKLTDFNSRVGQHSLPTHSPIPRLHSPRNSHMLYIQ</sequence>
<dbReference type="PANTHER" id="PTHR33781:SF4">
    <property type="entry name" value="PROTEIN PHYTOCHROME KINASE SUBSTRATE 1"/>
    <property type="match status" value="1"/>
</dbReference>
<evidence type="ECO:0000313" key="3">
    <source>
        <dbReference type="Proteomes" id="UP000237000"/>
    </source>
</evidence>
<keyword evidence="3" id="KW-1185">Reference proteome</keyword>
<dbReference type="FunCoup" id="A0A2P5D1F4">
    <property type="interactions" value="588"/>
</dbReference>
<dbReference type="AlphaFoldDB" id="A0A2P5D1F4"/>
<protein>
    <recommendedName>
        <fullName evidence="4">Phytochrome kinase substrate</fullName>
    </recommendedName>
</protein>
<feature type="compositionally biased region" description="Basic and acidic residues" evidence="1">
    <location>
        <begin position="23"/>
        <end position="35"/>
    </location>
</feature>
<evidence type="ECO:0000256" key="1">
    <source>
        <dbReference type="SAM" id="MobiDB-lite"/>
    </source>
</evidence>
<evidence type="ECO:0000313" key="2">
    <source>
        <dbReference type="EMBL" id="PON67065.1"/>
    </source>
</evidence>
<feature type="compositionally biased region" description="Polar residues" evidence="1">
    <location>
        <begin position="1"/>
        <end position="11"/>
    </location>
</feature>
<dbReference type="OrthoDB" id="1916150at2759"/>
<gene>
    <name evidence="2" type="ORF">TorRG33x02_265930</name>
</gene>
<name>A0A2P5D1F4_TREOI</name>
<dbReference type="Proteomes" id="UP000237000">
    <property type="component" value="Unassembled WGS sequence"/>
</dbReference>
<dbReference type="InParanoid" id="A0A2P5D1F4"/>
<feature type="region of interest" description="Disordered" evidence="1">
    <location>
        <begin position="490"/>
        <end position="514"/>
    </location>
</feature>
<proteinExistence type="predicted"/>
<feature type="region of interest" description="Disordered" evidence="1">
    <location>
        <begin position="1"/>
        <end position="40"/>
    </location>
</feature>
<dbReference type="PANTHER" id="PTHR33781">
    <property type="entry name" value="PROTEIN PHYTOCHROME KINASE SUBSTRATE 1-RELATED"/>
    <property type="match status" value="1"/>
</dbReference>
<reference evidence="3" key="1">
    <citation type="submission" date="2016-06" db="EMBL/GenBank/DDBJ databases">
        <title>Parallel loss of symbiosis genes in relatives of nitrogen-fixing non-legume Parasponia.</title>
        <authorList>
            <person name="Van Velzen R."/>
            <person name="Holmer R."/>
            <person name="Bu F."/>
            <person name="Rutten L."/>
            <person name="Van Zeijl A."/>
            <person name="Liu W."/>
            <person name="Santuari L."/>
            <person name="Cao Q."/>
            <person name="Sharma T."/>
            <person name="Shen D."/>
            <person name="Roswanjaya Y."/>
            <person name="Wardhani T."/>
            <person name="Kalhor M.S."/>
            <person name="Jansen J."/>
            <person name="Van den Hoogen J."/>
            <person name="Gungor B."/>
            <person name="Hartog M."/>
            <person name="Hontelez J."/>
            <person name="Verver J."/>
            <person name="Yang W.-C."/>
            <person name="Schijlen E."/>
            <person name="Repin R."/>
            <person name="Schilthuizen M."/>
            <person name="Schranz E."/>
            <person name="Heidstra R."/>
            <person name="Miyata K."/>
            <person name="Fedorova E."/>
            <person name="Kohlen W."/>
            <person name="Bisseling T."/>
            <person name="Smit S."/>
            <person name="Geurts R."/>
        </authorList>
    </citation>
    <scope>NUCLEOTIDE SEQUENCE [LARGE SCALE GENOMIC DNA]</scope>
    <source>
        <strain evidence="3">cv. RG33-2</strain>
    </source>
</reference>
<dbReference type="GO" id="GO:0009638">
    <property type="term" value="P:phototropism"/>
    <property type="evidence" value="ECO:0007669"/>
    <property type="project" value="InterPro"/>
</dbReference>